<dbReference type="AlphaFoldDB" id="A0AAW1TVH2"/>
<keyword evidence="2" id="KW-1185">Reference proteome</keyword>
<evidence type="ECO:0000313" key="2">
    <source>
        <dbReference type="Proteomes" id="UP001431783"/>
    </source>
</evidence>
<protein>
    <submittedName>
        <fullName evidence="1">Uncharacterized protein</fullName>
    </submittedName>
</protein>
<proteinExistence type="predicted"/>
<reference evidence="1 2" key="1">
    <citation type="submission" date="2023-03" db="EMBL/GenBank/DDBJ databases">
        <title>Genome insight into feeding habits of ladybird beetles.</title>
        <authorList>
            <person name="Li H.-S."/>
            <person name="Huang Y.-H."/>
            <person name="Pang H."/>
        </authorList>
    </citation>
    <scope>NUCLEOTIDE SEQUENCE [LARGE SCALE GENOMIC DNA]</scope>
    <source>
        <strain evidence="1">SYSU_2023b</strain>
        <tissue evidence="1">Whole body</tissue>
    </source>
</reference>
<comment type="caution">
    <text evidence="1">The sequence shown here is derived from an EMBL/GenBank/DDBJ whole genome shotgun (WGS) entry which is preliminary data.</text>
</comment>
<evidence type="ECO:0000313" key="1">
    <source>
        <dbReference type="EMBL" id="KAK9874330.1"/>
    </source>
</evidence>
<dbReference type="EMBL" id="JARQZJ010000031">
    <property type="protein sequence ID" value="KAK9874330.1"/>
    <property type="molecule type" value="Genomic_DNA"/>
</dbReference>
<sequence length="128" mass="14831">MQLYFGHLVQQDLIRGGSCIDNENIADFIENMALKMQQVKQEKIIGDINPDPLKNTKVIKQYFHNAEINAFKLQNNLSIDSPTEVTRTTVTIWDHIQRRHRDKELRGKSDGNRILMTVRDNLISESIP</sequence>
<organism evidence="1 2">
    <name type="scientific">Henosepilachna vigintioctopunctata</name>
    <dbReference type="NCBI Taxonomy" id="420089"/>
    <lineage>
        <taxon>Eukaryota</taxon>
        <taxon>Metazoa</taxon>
        <taxon>Ecdysozoa</taxon>
        <taxon>Arthropoda</taxon>
        <taxon>Hexapoda</taxon>
        <taxon>Insecta</taxon>
        <taxon>Pterygota</taxon>
        <taxon>Neoptera</taxon>
        <taxon>Endopterygota</taxon>
        <taxon>Coleoptera</taxon>
        <taxon>Polyphaga</taxon>
        <taxon>Cucujiformia</taxon>
        <taxon>Coccinelloidea</taxon>
        <taxon>Coccinellidae</taxon>
        <taxon>Epilachninae</taxon>
        <taxon>Epilachnini</taxon>
        <taxon>Henosepilachna</taxon>
    </lineage>
</organism>
<feature type="non-terminal residue" evidence="1">
    <location>
        <position position="128"/>
    </location>
</feature>
<accession>A0AAW1TVH2</accession>
<name>A0AAW1TVH2_9CUCU</name>
<dbReference type="Proteomes" id="UP001431783">
    <property type="component" value="Unassembled WGS sequence"/>
</dbReference>
<gene>
    <name evidence="1" type="ORF">WA026_002680</name>
</gene>